<reference evidence="2" key="1">
    <citation type="journal article" date="2019" name="Int. J. Syst. Evol. Microbiol.">
        <title>The Global Catalogue of Microorganisms (GCM) 10K type strain sequencing project: providing services to taxonomists for standard genome sequencing and annotation.</title>
        <authorList>
            <consortium name="The Broad Institute Genomics Platform"/>
            <consortium name="The Broad Institute Genome Sequencing Center for Infectious Disease"/>
            <person name="Wu L."/>
            <person name="Ma J."/>
        </authorList>
    </citation>
    <scope>NUCLEOTIDE SEQUENCE [LARGE SCALE GENOMIC DNA]</scope>
    <source>
        <strain evidence="2">JCM 18081</strain>
    </source>
</reference>
<gene>
    <name evidence="1" type="ORF">GCM10023220_36090</name>
</gene>
<name>A0ABP9C6G3_9ACTN</name>
<accession>A0ABP9C6G3</accession>
<dbReference type="RefSeq" id="WP_345620762.1">
    <property type="nucleotide sequence ID" value="NZ_BAABIG010000033.1"/>
</dbReference>
<keyword evidence="2" id="KW-1185">Reference proteome</keyword>
<dbReference type="EMBL" id="BAABIG010000033">
    <property type="protein sequence ID" value="GAA4803589.1"/>
    <property type="molecule type" value="Genomic_DNA"/>
</dbReference>
<sequence>MQGTTTADDEPAQPVADAHLELLVRLVEAQSGASMALSLTTPGGIVSGRLVGSAVWAERWREAVREAVRAEDHADQLIQLPHIVQDAMPETDAAGLHDFVHLVDVTFLSAPGPPTTPLWRGRVRDISGWSLGAPR</sequence>
<evidence type="ECO:0000313" key="1">
    <source>
        <dbReference type="EMBL" id="GAA4803589.1"/>
    </source>
</evidence>
<organism evidence="1 2">
    <name type="scientific">Streptomyces ziwulingensis</name>
    <dbReference type="NCBI Taxonomy" id="1045501"/>
    <lineage>
        <taxon>Bacteria</taxon>
        <taxon>Bacillati</taxon>
        <taxon>Actinomycetota</taxon>
        <taxon>Actinomycetes</taxon>
        <taxon>Kitasatosporales</taxon>
        <taxon>Streptomycetaceae</taxon>
        <taxon>Streptomyces</taxon>
    </lineage>
</organism>
<protein>
    <recommendedName>
        <fullName evidence="3">Gas vesicle protein</fullName>
    </recommendedName>
</protein>
<proteinExistence type="predicted"/>
<dbReference type="Proteomes" id="UP001501265">
    <property type="component" value="Unassembled WGS sequence"/>
</dbReference>
<evidence type="ECO:0008006" key="3">
    <source>
        <dbReference type="Google" id="ProtNLM"/>
    </source>
</evidence>
<evidence type="ECO:0000313" key="2">
    <source>
        <dbReference type="Proteomes" id="UP001501265"/>
    </source>
</evidence>
<comment type="caution">
    <text evidence="1">The sequence shown here is derived from an EMBL/GenBank/DDBJ whole genome shotgun (WGS) entry which is preliminary data.</text>
</comment>